<proteinExistence type="predicted"/>
<evidence type="ECO:0000313" key="3">
    <source>
        <dbReference type="EMBL" id="KAH0816442.1"/>
    </source>
</evidence>
<feature type="compositionally biased region" description="Pro residues" evidence="1">
    <location>
        <begin position="124"/>
        <end position="133"/>
    </location>
</feature>
<evidence type="ECO:0000256" key="2">
    <source>
        <dbReference type="SAM" id="SignalP"/>
    </source>
</evidence>
<keyword evidence="2" id="KW-0732">Signal</keyword>
<organism evidence="3 4">
    <name type="scientific">Tenebrio molitor</name>
    <name type="common">Yellow mealworm beetle</name>
    <dbReference type="NCBI Taxonomy" id="7067"/>
    <lineage>
        <taxon>Eukaryota</taxon>
        <taxon>Metazoa</taxon>
        <taxon>Ecdysozoa</taxon>
        <taxon>Arthropoda</taxon>
        <taxon>Hexapoda</taxon>
        <taxon>Insecta</taxon>
        <taxon>Pterygota</taxon>
        <taxon>Neoptera</taxon>
        <taxon>Endopterygota</taxon>
        <taxon>Coleoptera</taxon>
        <taxon>Polyphaga</taxon>
        <taxon>Cucujiformia</taxon>
        <taxon>Tenebrionidae</taxon>
        <taxon>Tenebrio</taxon>
    </lineage>
</organism>
<name>A0A8J6LDM7_TENMO</name>
<dbReference type="AlphaFoldDB" id="A0A8J6LDM7"/>
<sequence>MYILLSIILVATTSATKLREGKNLPYFDYLAPDDYHYDFDMGVDANDIGRTVPKRKPAYNSPIYYIRLPPQPYMFVPGLGYISQPPPSPPQVSPFVSLPISFVANGKPSTIYQWAANSQGFGEPPKPSKPQPPADSTVHKLEGQFTFNGKPDNMFVLRDSYNSLAGYVIDIASALSPDTRGARWEEFSREKENYRQRSVQQQCNNGDFLERQSRKKACPEFTKGCGAQVKDGSRGDLKIPESKTKTKMFQRMQKAMM</sequence>
<feature type="region of interest" description="Disordered" evidence="1">
    <location>
        <begin position="117"/>
        <end position="138"/>
    </location>
</feature>
<dbReference type="Pfam" id="PF16027">
    <property type="entry name" value="DUF4786"/>
    <property type="match status" value="1"/>
</dbReference>
<dbReference type="EMBL" id="JABDTM020021548">
    <property type="protein sequence ID" value="KAH0816442.1"/>
    <property type="molecule type" value="Genomic_DNA"/>
</dbReference>
<feature type="signal peptide" evidence="2">
    <location>
        <begin position="1"/>
        <end position="15"/>
    </location>
</feature>
<protein>
    <submittedName>
        <fullName evidence="3">Uncharacterized protein</fullName>
    </submittedName>
</protein>
<comment type="caution">
    <text evidence="3">The sequence shown here is derived from an EMBL/GenBank/DDBJ whole genome shotgun (WGS) entry which is preliminary data.</text>
</comment>
<keyword evidence="4" id="KW-1185">Reference proteome</keyword>
<feature type="chain" id="PRO_5035329571" evidence="2">
    <location>
        <begin position="16"/>
        <end position="257"/>
    </location>
</feature>
<evidence type="ECO:0000256" key="1">
    <source>
        <dbReference type="SAM" id="MobiDB-lite"/>
    </source>
</evidence>
<evidence type="ECO:0000313" key="4">
    <source>
        <dbReference type="Proteomes" id="UP000719412"/>
    </source>
</evidence>
<accession>A0A8J6LDM7</accession>
<reference evidence="3" key="2">
    <citation type="submission" date="2021-08" db="EMBL/GenBank/DDBJ databases">
        <authorList>
            <person name="Eriksson T."/>
        </authorList>
    </citation>
    <scope>NUCLEOTIDE SEQUENCE</scope>
    <source>
        <strain evidence="3">Stoneville</strain>
        <tissue evidence="3">Whole head</tissue>
    </source>
</reference>
<gene>
    <name evidence="3" type="ORF">GEV33_006350</name>
</gene>
<dbReference type="InterPro" id="IPR031983">
    <property type="entry name" value="DUF4786"/>
</dbReference>
<reference evidence="3" key="1">
    <citation type="journal article" date="2020" name="J Insects Food Feed">
        <title>The yellow mealworm (Tenebrio molitor) genome: a resource for the emerging insects as food and feed industry.</title>
        <authorList>
            <person name="Eriksson T."/>
            <person name="Andere A."/>
            <person name="Kelstrup H."/>
            <person name="Emery V."/>
            <person name="Picard C."/>
        </authorList>
    </citation>
    <scope>NUCLEOTIDE SEQUENCE</scope>
    <source>
        <strain evidence="3">Stoneville</strain>
        <tissue evidence="3">Whole head</tissue>
    </source>
</reference>
<dbReference type="Proteomes" id="UP000719412">
    <property type="component" value="Unassembled WGS sequence"/>
</dbReference>